<keyword evidence="3" id="KW-1185">Reference proteome</keyword>
<evidence type="ECO:0000313" key="2">
    <source>
        <dbReference type="EMBL" id="PWA90050.1"/>
    </source>
</evidence>
<dbReference type="InterPro" id="IPR001810">
    <property type="entry name" value="F-box_dom"/>
</dbReference>
<dbReference type="InterPro" id="IPR011043">
    <property type="entry name" value="Gal_Oxase/kelch_b-propeller"/>
</dbReference>
<dbReference type="Pfam" id="PF08268">
    <property type="entry name" value="FBA_3"/>
    <property type="match status" value="1"/>
</dbReference>
<reference evidence="2 3" key="1">
    <citation type="journal article" date="2018" name="Mol. Plant">
        <title>The genome of Artemisia annua provides insight into the evolution of Asteraceae family and artemisinin biosynthesis.</title>
        <authorList>
            <person name="Shen Q."/>
            <person name="Zhang L."/>
            <person name="Liao Z."/>
            <person name="Wang S."/>
            <person name="Yan T."/>
            <person name="Shi P."/>
            <person name="Liu M."/>
            <person name="Fu X."/>
            <person name="Pan Q."/>
            <person name="Wang Y."/>
            <person name="Lv Z."/>
            <person name="Lu X."/>
            <person name="Zhang F."/>
            <person name="Jiang W."/>
            <person name="Ma Y."/>
            <person name="Chen M."/>
            <person name="Hao X."/>
            <person name="Li L."/>
            <person name="Tang Y."/>
            <person name="Lv G."/>
            <person name="Zhou Y."/>
            <person name="Sun X."/>
            <person name="Brodelius P.E."/>
            <person name="Rose J.K.C."/>
            <person name="Tang K."/>
        </authorList>
    </citation>
    <scope>NUCLEOTIDE SEQUENCE [LARGE SCALE GENOMIC DNA]</scope>
    <source>
        <strain evidence="3">cv. Huhao1</strain>
        <tissue evidence="2">Leaf</tissue>
    </source>
</reference>
<sequence length="351" mass="39792">MAGSNVPEEVLAKIVAKLSSKPLARFKSVSKHWNRVISYPSFMNTFRKHRMTLLPIFPFHLRDPVDRSIVNLGYPFGDHFSRAVMFVGTFQGVVLVVLEEKDKDDLIILYNPFTGVFKTVPAPPANPRFIYRSPNRPYVYGFGYGTTPDDLKIVRFEEFNETKDCQVFSLKNGSWNTLLDVIGDYLIDGGRGTFINGFLYWAARRNERKLVVQLDIENMVFSEIPLPNFIDDIHGVDTLDGCLYAFVVINGLYGLCVMEEHGTEKSWSKVSMFPSVLGDGEYSLYPMGILDGGKIVMSSFEDEIKIYDMLSGSYESDKILDDLKGSCSWKINIIEYMETLTSPSDMCTTLI</sequence>
<gene>
    <name evidence="2" type="ORF">CTI12_AA104770</name>
</gene>
<organism evidence="2 3">
    <name type="scientific">Artemisia annua</name>
    <name type="common">Sweet wormwood</name>
    <dbReference type="NCBI Taxonomy" id="35608"/>
    <lineage>
        <taxon>Eukaryota</taxon>
        <taxon>Viridiplantae</taxon>
        <taxon>Streptophyta</taxon>
        <taxon>Embryophyta</taxon>
        <taxon>Tracheophyta</taxon>
        <taxon>Spermatophyta</taxon>
        <taxon>Magnoliopsida</taxon>
        <taxon>eudicotyledons</taxon>
        <taxon>Gunneridae</taxon>
        <taxon>Pentapetalae</taxon>
        <taxon>asterids</taxon>
        <taxon>campanulids</taxon>
        <taxon>Asterales</taxon>
        <taxon>Asteraceae</taxon>
        <taxon>Asteroideae</taxon>
        <taxon>Anthemideae</taxon>
        <taxon>Artemisiinae</taxon>
        <taxon>Artemisia</taxon>
    </lineage>
</organism>
<dbReference type="InterPro" id="IPR013187">
    <property type="entry name" value="F-box-assoc_dom_typ3"/>
</dbReference>
<dbReference type="SUPFAM" id="SSF50965">
    <property type="entry name" value="Galactose oxidase, central domain"/>
    <property type="match status" value="1"/>
</dbReference>
<dbReference type="PROSITE" id="PS50181">
    <property type="entry name" value="FBOX"/>
    <property type="match status" value="1"/>
</dbReference>
<dbReference type="Gene3D" id="1.20.1280.50">
    <property type="match status" value="1"/>
</dbReference>
<dbReference type="InterPro" id="IPR036047">
    <property type="entry name" value="F-box-like_dom_sf"/>
</dbReference>
<name>A0A2U1PWB7_ARTAN</name>
<dbReference type="SUPFAM" id="SSF81383">
    <property type="entry name" value="F-box domain"/>
    <property type="match status" value="1"/>
</dbReference>
<dbReference type="PANTHER" id="PTHR31672:SF13">
    <property type="entry name" value="F-BOX PROTEIN CPR30-LIKE"/>
    <property type="match status" value="1"/>
</dbReference>
<proteinExistence type="predicted"/>
<dbReference type="Proteomes" id="UP000245207">
    <property type="component" value="Unassembled WGS sequence"/>
</dbReference>
<evidence type="ECO:0000313" key="3">
    <source>
        <dbReference type="Proteomes" id="UP000245207"/>
    </source>
</evidence>
<accession>A0A2U1PWB7</accession>
<dbReference type="STRING" id="35608.A0A2U1PWB7"/>
<evidence type="ECO:0000259" key="1">
    <source>
        <dbReference type="PROSITE" id="PS50181"/>
    </source>
</evidence>
<dbReference type="AlphaFoldDB" id="A0A2U1PWB7"/>
<dbReference type="PANTHER" id="PTHR31672">
    <property type="entry name" value="BNACNNG10540D PROTEIN"/>
    <property type="match status" value="1"/>
</dbReference>
<protein>
    <submittedName>
        <fullName evidence="2">F-box domain-containing protein</fullName>
    </submittedName>
</protein>
<feature type="domain" description="F-box" evidence="1">
    <location>
        <begin position="1"/>
        <end position="49"/>
    </location>
</feature>
<comment type="caution">
    <text evidence="2">The sequence shown here is derived from an EMBL/GenBank/DDBJ whole genome shotgun (WGS) entry which is preliminary data.</text>
</comment>
<dbReference type="InterPro" id="IPR017451">
    <property type="entry name" value="F-box-assoc_interact_dom"/>
</dbReference>
<dbReference type="Pfam" id="PF00646">
    <property type="entry name" value="F-box"/>
    <property type="match status" value="1"/>
</dbReference>
<dbReference type="InterPro" id="IPR050796">
    <property type="entry name" value="SCF_F-box_component"/>
</dbReference>
<dbReference type="SMART" id="SM00256">
    <property type="entry name" value="FBOX"/>
    <property type="match status" value="1"/>
</dbReference>
<dbReference type="NCBIfam" id="TIGR01640">
    <property type="entry name" value="F_box_assoc_1"/>
    <property type="match status" value="1"/>
</dbReference>
<dbReference type="OrthoDB" id="591557at2759"/>
<dbReference type="EMBL" id="PKPP01000660">
    <property type="protein sequence ID" value="PWA90050.1"/>
    <property type="molecule type" value="Genomic_DNA"/>
</dbReference>